<dbReference type="InterPro" id="IPR038157">
    <property type="entry name" value="FeoA_core_dom"/>
</dbReference>
<dbReference type="InterPro" id="IPR008988">
    <property type="entry name" value="Transcriptional_repressor_C"/>
</dbReference>
<dbReference type="AlphaFoldDB" id="A0A1F6GEL0"/>
<accession>A0A1F6GEL0</accession>
<dbReference type="EMBL" id="MFNE01000011">
    <property type="protein sequence ID" value="OGG96549.1"/>
    <property type="molecule type" value="Genomic_DNA"/>
</dbReference>
<evidence type="ECO:0000259" key="2">
    <source>
        <dbReference type="SMART" id="SM00899"/>
    </source>
</evidence>
<name>A0A1F6GEL0_9PROT</name>
<dbReference type="InterPro" id="IPR007167">
    <property type="entry name" value="Fe-transptr_FeoA-like"/>
</dbReference>
<keyword evidence="1" id="KW-0408">Iron</keyword>
<dbReference type="Proteomes" id="UP000178449">
    <property type="component" value="Unassembled WGS sequence"/>
</dbReference>
<dbReference type="Gene3D" id="2.30.30.90">
    <property type="match status" value="1"/>
</dbReference>
<dbReference type="SUPFAM" id="SSF50037">
    <property type="entry name" value="C-terminal domain of transcriptional repressors"/>
    <property type="match status" value="1"/>
</dbReference>
<dbReference type="STRING" id="1817772.A2527_01280"/>
<evidence type="ECO:0000313" key="3">
    <source>
        <dbReference type="EMBL" id="OGG96549.1"/>
    </source>
</evidence>
<proteinExistence type="predicted"/>
<sequence>MEPVSLSLALLGQRMQIVSLTADPRRIERLRGLGFGRGRILSVIKREASGILILGFEGNGQRIAIAPEIAQEIQVRPFGGDQ</sequence>
<organism evidence="3 4">
    <name type="scientific">Candidatus Lambdaproteobacteria bacterium RIFOXYD2_FULL_50_16</name>
    <dbReference type="NCBI Taxonomy" id="1817772"/>
    <lineage>
        <taxon>Bacteria</taxon>
        <taxon>Pseudomonadati</taxon>
        <taxon>Pseudomonadota</taxon>
        <taxon>Candidatus Lambdaproteobacteria</taxon>
    </lineage>
</organism>
<evidence type="ECO:0000313" key="4">
    <source>
        <dbReference type="Proteomes" id="UP000178449"/>
    </source>
</evidence>
<dbReference type="SMART" id="SM00899">
    <property type="entry name" value="FeoA"/>
    <property type="match status" value="1"/>
</dbReference>
<evidence type="ECO:0000256" key="1">
    <source>
        <dbReference type="ARBA" id="ARBA00023004"/>
    </source>
</evidence>
<gene>
    <name evidence="3" type="ORF">A2527_01280</name>
</gene>
<protein>
    <recommendedName>
        <fullName evidence="2">Ferrous iron transporter FeoA-like domain-containing protein</fullName>
    </recommendedName>
</protein>
<comment type="caution">
    <text evidence="3">The sequence shown here is derived from an EMBL/GenBank/DDBJ whole genome shotgun (WGS) entry which is preliminary data.</text>
</comment>
<dbReference type="GO" id="GO:0046914">
    <property type="term" value="F:transition metal ion binding"/>
    <property type="evidence" value="ECO:0007669"/>
    <property type="project" value="InterPro"/>
</dbReference>
<feature type="domain" description="Ferrous iron transporter FeoA-like" evidence="2">
    <location>
        <begin position="4"/>
        <end position="77"/>
    </location>
</feature>
<reference evidence="3 4" key="1">
    <citation type="journal article" date="2016" name="Nat. Commun.">
        <title>Thousands of microbial genomes shed light on interconnected biogeochemical processes in an aquifer system.</title>
        <authorList>
            <person name="Anantharaman K."/>
            <person name="Brown C.T."/>
            <person name="Hug L.A."/>
            <person name="Sharon I."/>
            <person name="Castelle C.J."/>
            <person name="Probst A.J."/>
            <person name="Thomas B.C."/>
            <person name="Singh A."/>
            <person name="Wilkins M.J."/>
            <person name="Karaoz U."/>
            <person name="Brodie E.L."/>
            <person name="Williams K.H."/>
            <person name="Hubbard S.S."/>
            <person name="Banfield J.F."/>
        </authorList>
    </citation>
    <scope>NUCLEOTIDE SEQUENCE [LARGE SCALE GENOMIC DNA]</scope>
</reference>
<dbReference type="Pfam" id="PF04023">
    <property type="entry name" value="FeoA"/>
    <property type="match status" value="1"/>
</dbReference>